<dbReference type="Pfam" id="PF00443">
    <property type="entry name" value="UCH"/>
    <property type="match status" value="1"/>
</dbReference>
<evidence type="ECO:0000256" key="12">
    <source>
        <dbReference type="PIRSR" id="PIRSR016308-1"/>
    </source>
</evidence>
<dbReference type="AlphaFoldDB" id="A0A6F9DVT2"/>
<feature type="binding site" evidence="13">
    <location>
        <position position="225"/>
    </location>
    <ligand>
        <name>Zn(2+)</name>
        <dbReference type="ChEBI" id="CHEBI:29105"/>
    </ligand>
</feature>
<evidence type="ECO:0000256" key="7">
    <source>
        <dbReference type="ARBA" id="ARBA00022786"/>
    </source>
</evidence>
<feature type="active site" description="Nucleophile" evidence="12">
    <location>
        <position position="329"/>
    </location>
</feature>
<keyword evidence="5" id="KW-0677">Repeat</keyword>
<evidence type="ECO:0000256" key="14">
    <source>
        <dbReference type="PROSITE-ProRule" id="PRU00502"/>
    </source>
</evidence>
<gene>
    <name evidence="20" type="primary">Usp5</name>
</gene>
<dbReference type="Gene3D" id="3.30.40.10">
    <property type="entry name" value="Zinc/RING finger domain, C3HC4 (zinc finger)"/>
    <property type="match status" value="2"/>
</dbReference>
<dbReference type="PIRSF" id="PIRSF016308">
    <property type="entry name" value="UBP"/>
    <property type="match status" value="1"/>
</dbReference>
<keyword evidence="6 14" id="KW-0863">Zinc-finger</keyword>
<dbReference type="InterPro" id="IPR041432">
    <property type="entry name" value="UBP13_Znf-UBP_var"/>
</dbReference>
<evidence type="ECO:0000259" key="17">
    <source>
        <dbReference type="PROSITE" id="PS50030"/>
    </source>
</evidence>
<evidence type="ECO:0000256" key="4">
    <source>
        <dbReference type="ARBA" id="ARBA00022723"/>
    </source>
</evidence>
<name>A0A6F9DVT2_9ASCI</name>
<reference evidence="20" key="1">
    <citation type="submission" date="2020-04" db="EMBL/GenBank/DDBJ databases">
        <authorList>
            <person name="Neveu A P."/>
        </authorList>
    </citation>
    <scope>NUCLEOTIDE SEQUENCE</scope>
    <source>
        <tissue evidence="20">Whole embryo</tissue>
    </source>
</reference>
<keyword evidence="4 11" id="KW-0479">Metal-binding</keyword>
<dbReference type="SMART" id="SM00165">
    <property type="entry name" value="UBA"/>
    <property type="match status" value="2"/>
</dbReference>
<dbReference type="CDD" id="cd14386">
    <property type="entry name" value="UBA2_UBP5"/>
    <property type="match status" value="1"/>
</dbReference>
<dbReference type="InterPro" id="IPR016652">
    <property type="entry name" value="Ubiquitinyl_hydrolase"/>
</dbReference>
<feature type="domain" description="UBA" evidence="17">
    <location>
        <begin position="708"/>
        <end position="747"/>
    </location>
</feature>
<evidence type="ECO:0000256" key="1">
    <source>
        <dbReference type="ARBA" id="ARBA00000707"/>
    </source>
</evidence>
<dbReference type="PANTHER" id="PTHR21646:SF10">
    <property type="entry name" value="UBIQUITIN CARBOXYL-TERMINAL HYDROLASE 14"/>
    <property type="match status" value="1"/>
</dbReference>
<feature type="binding site" evidence="13">
    <location>
        <position position="195"/>
    </location>
    <ligand>
        <name>Zn(2+)</name>
        <dbReference type="ChEBI" id="CHEBI:29105"/>
    </ligand>
</feature>
<dbReference type="SUPFAM" id="SSF46934">
    <property type="entry name" value="UBA-like"/>
    <property type="match status" value="1"/>
</dbReference>
<evidence type="ECO:0000256" key="15">
    <source>
        <dbReference type="RuleBase" id="RU366025"/>
    </source>
</evidence>
<dbReference type="InterPro" id="IPR028889">
    <property type="entry name" value="USP"/>
</dbReference>
<feature type="binding site" evidence="13">
    <location>
        <position position="192"/>
    </location>
    <ligand>
        <name>Zn(2+)</name>
        <dbReference type="ChEBI" id="CHEBI:29105"/>
    </ligand>
</feature>
<dbReference type="EC" id="3.4.19.12" evidence="11 15"/>
<dbReference type="SUPFAM" id="SSF54001">
    <property type="entry name" value="Cysteine proteinases"/>
    <property type="match status" value="1"/>
</dbReference>
<organism evidence="20">
    <name type="scientific">Phallusia mammillata</name>
    <dbReference type="NCBI Taxonomy" id="59560"/>
    <lineage>
        <taxon>Eukaryota</taxon>
        <taxon>Metazoa</taxon>
        <taxon>Chordata</taxon>
        <taxon>Tunicata</taxon>
        <taxon>Ascidiacea</taxon>
        <taxon>Phlebobranchia</taxon>
        <taxon>Ascidiidae</taxon>
        <taxon>Phallusia</taxon>
    </lineage>
</organism>
<evidence type="ECO:0000256" key="13">
    <source>
        <dbReference type="PIRSR" id="PIRSR016308-3"/>
    </source>
</evidence>
<evidence type="ECO:0000259" key="18">
    <source>
        <dbReference type="PROSITE" id="PS50235"/>
    </source>
</evidence>
<dbReference type="GO" id="GO:0006508">
    <property type="term" value="P:proteolysis"/>
    <property type="evidence" value="ECO:0007669"/>
    <property type="project" value="UniProtKB-KW"/>
</dbReference>
<protein>
    <recommendedName>
        <fullName evidence="11 15">Ubiquitin carboxyl-terminal hydrolase</fullName>
        <ecNumber evidence="11 15">3.4.19.12</ecNumber>
    </recommendedName>
</protein>
<evidence type="ECO:0000256" key="8">
    <source>
        <dbReference type="ARBA" id="ARBA00022801"/>
    </source>
</evidence>
<feature type="active site" description="Proton acceptor" evidence="12">
    <location>
        <position position="804"/>
    </location>
</feature>
<dbReference type="InterPro" id="IPR050185">
    <property type="entry name" value="Ub_carboxyl-term_hydrolase"/>
</dbReference>
<keyword evidence="8 11" id="KW-0378">Hydrolase</keyword>
<dbReference type="Pfam" id="PF17807">
    <property type="entry name" value="zf-UBP_var"/>
    <property type="match status" value="1"/>
</dbReference>
<evidence type="ECO:0000256" key="9">
    <source>
        <dbReference type="ARBA" id="ARBA00022807"/>
    </source>
</evidence>
<dbReference type="GO" id="GO:0016579">
    <property type="term" value="P:protein deubiquitination"/>
    <property type="evidence" value="ECO:0007669"/>
    <property type="project" value="InterPro"/>
</dbReference>
<evidence type="ECO:0000256" key="3">
    <source>
        <dbReference type="ARBA" id="ARBA00022670"/>
    </source>
</evidence>
<dbReference type="PROSITE" id="PS00973">
    <property type="entry name" value="USP_2"/>
    <property type="match status" value="1"/>
</dbReference>
<dbReference type="EMBL" id="LR791705">
    <property type="protein sequence ID" value="CAB3267567.1"/>
    <property type="molecule type" value="mRNA"/>
</dbReference>
<dbReference type="InterPro" id="IPR038765">
    <property type="entry name" value="Papain-like_cys_pep_sf"/>
</dbReference>
<accession>A0A6F9DVT2</accession>
<evidence type="ECO:0000256" key="10">
    <source>
        <dbReference type="ARBA" id="ARBA00022833"/>
    </source>
</evidence>
<comment type="similarity">
    <text evidence="2 11 15">Belongs to the peptidase C19 family.</text>
</comment>
<evidence type="ECO:0000256" key="11">
    <source>
        <dbReference type="PIRNR" id="PIRNR016308"/>
    </source>
</evidence>
<feature type="region of interest" description="Disordered" evidence="16">
    <location>
        <begin position="753"/>
        <end position="778"/>
    </location>
</feature>
<dbReference type="PROSITE" id="PS00972">
    <property type="entry name" value="USP_1"/>
    <property type="match status" value="1"/>
</dbReference>
<feature type="region of interest" description="Disordered" evidence="16">
    <location>
        <begin position="626"/>
        <end position="646"/>
    </location>
</feature>
<comment type="catalytic activity">
    <reaction evidence="1 11 15">
        <text>Thiol-dependent hydrolysis of ester, thioester, amide, peptide and isopeptide bonds formed by the C-terminal Gly of ubiquitin (a 76-residue protein attached to proteins as an intracellular targeting signal).</text>
        <dbReference type="EC" id="3.4.19.12"/>
    </reaction>
</comment>
<keyword evidence="3 11" id="KW-0645">Protease</keyword>
<keyword evidence="9 11" id="KW-0788">Thiol protease</keyword>
<evidence type="ECO:0000256" key="16">
    <source>
        <dbReference type="SAM" id="MobiDB-lite"/>
    </source>
</evidence>
<sequence length="844" mass="94316">MSVSDLLVPCIPYVRIPTTGDYIHKDECCISFETPESEDGLFICLNTFLGFSKKYLPLYHSVTNHKLFLHIKKIKKVIPPTTTEEAPTEKKPKRLAIGIEGGFDPDKDGKVEHEQIETLTVMPDFHEISFDSLEDIHSLILASVSGVLSSTSASNKEDIMAWDGEVRPVTKHGASLEQLSNGVKVPPSGWKCCKCDLTTNLWMNLSDGSILCGRRYFDGSGGNNHAIDHFKETKFPLAVKLGTITPSGADVHSYDEDTMVEDPYLAKHLAHFGINMMNMEKTDQTMTEMEIELNQKVGNEWDLIQEAGENLKELHGAGLTGMTNMGNTCYLNSTVQVLLSIPEFQQVYANQDNFLEMIRKKLLSLNPHGDLSRIGDKTKVSQEIQKRVEDLKTDFSFQMSKLALALNYQETDSDQSKDTEILLSTAPMPRTLKRIIGKGHSEFCTNKQQDAHEFLLHILSIMERSEHKNGATLPPGDAFKFMVEERLECQQSKQVRYSKHPDYIFSLPILCDMATNKDDLKAYEERKEKNKADVKFDVGEVVRAKIPFQACLNQFAQDEFVPNFWSSALKEKAVATKRTRFLSFPDYLVVQLKKFTVGEDWIPKKLDVSIDMPELLDLNEYRGTGIQPGETPLPDIDPPSQQTNTAPPMEVDEEAVLAISQMGFPMSRCRDAIVATGNTGVEPAVMWLMENNSSEPVSAQVAVSESGPPDESIAMIIGMGFTREQSIKALRATGNNVERAVDWIFNHMDDMDTQPSAATGDESSVSAGVGEGGDTVGPKVKDGSGKYKLFAFISHMGTSTMCGHYVCHIKKDGRWVIFNDEKVAESKHPPISLGYIYFYKRYES</sequence>
<feature type="domain" description="USP" evidence="18">
    <location>
        <begin position="320"/>
        <end position="842"/>
    </location>
</feature>
<dbReference type="CDD" id="cd02658">
    <property type="entry name" value="Peptidase_C19B"/>
    <property type="match status" value="1"/>
</dbReference>
<dbReference type="PROSITE" id="PS50030">
    <property type="entry name" value="UBA"/>
    <property type="match status" value="2"/>
</dbReference>
<evidence type="ECO:0000256" key="6">
    <source>
        <dbReference type="ARBA" id="ARBA00022771"/>
    </source>
</evidence>
<proteinExistence type="evidence at transcript level"/>
<feature type="domain" description="UBA" evidence="17">
    <location>
        <begin position="650"/>
        <end position="691"/>
    </location>
</feature>
<dbReference type="InterPro" id="IPR015940">
    <property type="entry name" value="UBA"/>
</dbReference>
<evidence type="ECO:0000256" key="5">
    <source>
        <dbReference type="ARBA" id="ARBA00022737"/>
    </source>
</evidence>
<dbReference type="Pfam" id="PF00627">
    <property type="entry name" value="UBA"/>
    <property type="match status" value="2"/>
</dbReference>
<dbReference type="InterPro" id="IPR009060">
    <property type="entry name" value="UBA-like_sf"/>
</dbReference>
<dbReference type="InterPro" id="IPR001394">
    <property type="entry name" value="Peptidase_C19_UCH"/>
</dbReference>
<keyword evidence="10 11" id="KW-0862">Zinc</keyword>
<evidence type="ECO:0000259" key="19">
    <source>
        <dbReference type="PROSITE" id="PS50271"/>
    </source>
</evidence>
<feature type="domain" description="UBP-type" evidence="19">
    <location>
        <begin position="168"/>
        <end position="276"/>
    </location>
</feature>
<dbReference type="FunFam" id="3.30.40.10:FF:000026">
    <property type="entry name" value="Ubiquitin carboxyl-terminal hydrolase"/>
    <property type="match status" value="1"/>
</dbReference>
<dbReference type="PROSITE" id="PS50271">
    <property type="entry name" value="ZF_UBP"/>
    <property type="match status" value="1"/>
</dbReference>
<dbReference type="FunFam" id="1.10.8.10:FF:000003">
    <property type="entry name" value="UV excision repair protein RAD23 homolog"/>
    <property type="match status" value="1"/>
</dbReference>
<dbReference type="PROSITE" id="PS50235">
    <property type="entry name" value="USP_3"/>
    <property type="match status" value="1"/>
</dbReference>
<dbReference type="Gene3D" id="1.10.8.10">
    <property type="entry name" value="DNA helicase RuvA subunit, C-terminal domain"/>
    <property type="match status" value="2"/>
</dbReference>
<dbReference type="InterPro" id="IPR013083">
    <property type="entry name" value="Znf_RING/FYVE/PHD"/>
</dbReference>
<dbReference type="InterPro" id="IPR018200">
    <property type="entry name" value="USP_CS"/>
</dbReference>
<feature type="binding site" evidence="13">
    <location>
        <position position="212"/>
    </location>
    <ligand>
        <name>Zn(2+)</name>
        <dbReference type="ChEBI" id="CHEBI:29105"/>
    </ligand>
</feature>
<keyword evidence="7 11" id="KW-0833">Ubl conjugation pathway</keyword>
<dbReference type="SUPFAM" id="SSF57850">
    <property type="entry name" value="RING/U-box"/>
    <property type="match status" value="1"/>
</dbReference>
<evidence type="ECO:0000256" key="2">
    <source>
        <dbReference type="ARBA" id="ARBA00009085"/>
    </source>
</evidence>
<dbReference type="InterPro" id="IPR001607">
    <property type="entry name" value="Znf_UBP"/>
</dbReference>
<dbReference type="GO" id="GO:0008270">
    <property type="term" value="F:zinc ion binding"/>
    <property type="evidence" value="ECO:0007669"/>
    <property type="project" value="UniProtKB-UniRule"/>
</dbReference>
<dbReference type="SMART" id="SM00290">
    <property type="entry name" value="ZnF_UBP"/>
    <property type="match status" value="1"/>
</dbReference>
<evidence type="ECO:0000313" key="20">
    <source>
        <dbReference type="EMBL" id="CAB3267567.1"/>
    </source>
</evidence>
<dbReference type="Gene3D" id="3.90.70.10">
    <property type="entry name" value="Cysteine proteinases"/>
    <property type="match status" value="1"/>
</dbReference>
<dbReference type="PANTHER" id="PTHR21646">
    <property type="entry name" value="UBIQUITIN CARBOXYL-TERMINAL HYDROLASE"/>
    <property type="match status" value="1"/>
</dbReference>
<dbReference type="GO" id="GO:0004843">
    <property type="term" value="F:cysteine-type deubiquitinase activity"/>
    <property type="evidence" value="ECO:0007669"/>
    <property type="project" value="UniProtKB-UniRule"/>
</dbReference>
<dbReference type="Pfam" id="PF02148">
    <property type="entry name" value="zf-UBP"/>
    <property type="match status" value="1"/>
</dbReference>